<evidence type="ECO:0000256" key="1">
    <source>
        <dbReference type="SAM" id="Phobius"/>
    </source>
</evidence>
<gene>
    <name evidence="2" type="ORF">SCAL_001654</name>
</gene>
<name>A0A1F2P7N4_9EURY</name>
<reference evidence="2" key="1">
    <citation type="submission" date="2016-05" db="EMBL/GenBank/DDBJ databases">
        <title>Microbial consortia oxidize butane by reversing methanogenesis.</title>
        <authorList>
            <person name="Laso-Perez R."/>
            <person name="Richter M."/>
            <person name="Wegener G."/>
            <person name="Musat F."/>
        </authorList>
    </citation>
    <scope>NUCLEOTIDE SEQUENCE [LARGE SCALE GENOMIC DNA]</scope>
    <source>
        <strain evidence="2">BOX2</strain>
    </source>
</reference>
<keyword evidence="1" id="KW-0472">Membrane</keyword>
<evidence type="ECO:0000313" key="3">
    <source>
        <dbReference type="Proteomes" id="UP000186940"/>
    </source>
</evidence>
<keyword evidence="1" id="KW-1133">Transmembrane helix</keyword>
<keyword evidence="1" id="KW-0812">Transmembrane</keyword>
<dbReference type="AlphaFoldDB" id="A0A1F2P7N4"/>
<sequence length="41" mass="4829">MQEGKKIKGFPRAPILMQREERILIVLFVIAILMLVMIYII</sequence>
<accession>A0A1F2P7N4</accession>
<protein>
    <submittedName>
        <fullName evidence="2">Uncharacterized protein</fullName>
    </submittedName>
</protein>
<organism evidence="2 3">
    <name type="scientific">Candidatus Syntropharchaeum caldarium</name>
    <dbReference type="NCBI Taxonomy" id="1838285"/>
    <lineage>
        <taxon>Archaea</taxon>
        <taxon>Methanobacteriati</taxon>
        <taxon>Methanobacteriota</taxon>
        <taxon>Stenosarchaea group</taxon>
        <taxon>Methanomicrobia</taxon>
        <taxon>Methanosarcinales</taxon>
        <taxon>ANME-2 cluster</taxon>
        <taxon>Candidatus Syntropharchaeum</taxon>
    </lineage>
</organism>
<dbReference type="EMBL" id="LYOS01000006">
    <property type="protein sequence ID" value="OFV67213.1"/>
    <property type="molecule type" value="Genomic_DNA"/>
</dbReference>
<feature type="transmembrane region" description="Helical" evidence="1">
    <location>
        <begin position="21"/>
        <end position="40"/>
    </location>
</feature>
<proteinExistence type="predicted"/>
<keyword evidence="3" id="KW-1185">Reference proteome</keyword>
<evidence type="ECO:0000313" key="2">
    <source>
        <dbReference type="EMBL" id="OFV67213.1"/>
    </source>
</evidence>
<comment type="caution">
    <text evidence="2">The sequence shown here is derived from an EMBL/GenBank/DDBJ whole genome shotgun (WGS) entry which is preliminary data.</text>
</comment>
<dbReference type="Proteomes" id="UP000186940">
    <property type="component" value="Unassembled WGS sequence"/>
</dbReference>